<keyword evidence="3" id="KW-1185">Reference proteome</keyword>
<feature type="region of interest" description="Disordered" evidence="1">
    <location>
        <begin position="54"/>
        <end position="97"/>
    </location>
</feature>
<sequence length="113" mass="12471">MDVLSTAEIRHHVDHGFLQKHNSSSGPDVSYTQSYTSIIRLGLKAGILLILRDNTSGPDDRAARSKCRTTLRGREDYPSTYTKSSEGSPLKKVTPPRVQSIYASLGSKITKDH</sequence>
<dbReference type="AlphaFoldDB" id="A0A2Z7A4P6"/>
<evidence type="ECO:0000313" key="2">
    <source>
        <dbReference type="EMBL" id="KZV16457.1"/>
    </source>
</evidence>
<name>A0A2Z7A4P6_9LAMI</name>
<dbReference type="Proteomes" id="UP000250235">
    <property type="component" value="Unassembled WGS sequence"/>
</dbReference>
<gene>
    <name evidence="2" type="ORF">F511_10069</name>
</gene>
<protein>
    <submittedName>
        <fullName evidence="2">Uncharacterized protein</fullName>
    </submittedName>
</protein>
<proteinExistence type="predicted"/>
<accession>A0A2Z7A4P6</accession>
<evidence type="ECO:0000256" key="1">
    <source>
        <dbReference type="SAM" id="MobiDB-lite"/>
    </source>
</evidence>
<evidence type="ECO:0000313" key="3">
    <source>
        <dbReference type="Proteomes" id="UP000250235"/>
    </source>
</evidence>
<organism evidence="2 3">
    <name type="scientific">Dorcoceras hygrometricum</name>
    <dbReference type="NCBI Taxonomy" id="472368"/>
    <lineage>
        <taxon>Eukaryota</taxon>
        <taxon>Viridiplantae</taxon>
        <taxon>Streptophyta</taxon>
        <taxon>Embryophyta</taxon>
        <taxon>Tracheophyta</taxon>
        <taxon>Spermatophyta</taxon>
        <taxon>Magnoliopsida</taxon>
        <taxon>eudicotyledons</taxon>
        <taxon>Gunneridae</taxon>
        <taxon>Pentapetalae</taxon>
        <taxon>asterids</taxon>
        <taxon>lamiids</taxon>
        <taxon>Lamiales</taxon>
        <taxon>Gesneriaceae</taxon>
        <taxon>Didymocarpoideae</taxon>
        <taxon>Trichosporeae</taxon>
        <taxon>Loxocarpinae</taxon>
        <taxon>Dorcoceras</taxon>
    </lineage>
</organism>
<reference evidence="2 3" key="1">
    <citation type="journal article" date="2015" name="Proc. Natl. Acad. Sci. U.S.A.">
        <title>The resurrection genome of Boea hygrometrica: A blueprint for survival of dehydration.</title>
        <authorList>
            <person name="Xiao L."/>
            <person name="Yang G."/>
            <person name="Zhang L."/>
            <person name="Yang X."/>
            <person name="Zhao S."/>
            <person name="Ji Z."/>
            <person name="Zhou Q."/>
            <person name="Hu M."/>
            <person name="Wang Y."/>
            <person name="Chen M."/>
            <person name="Xu Y."/>
            <person name="Jin H."/>
            <person name="Xiao X."/>
            <person name="Hu G."/>
            <person name="Bao F."/>
            <person name="Hu Y."/>
            <person name="Wan P."/>
            <person name="Li L."/>
            <person name="Deng X."/>
            <person name="Kuang T."/>
            <person name="Xiang C."/>
            <person name="Zhu J.K."/>
            <person name="Oliver M.J."/>
            <person name="He Y."/>
        </authorList>
    </citation>
    <scope>NUCLEOTIDE SEQUENCE [LARGE SCALE GENOMIC DNA]</scope>
    <source>
        <strain evidence="3">cv. XS01</strain>
    </source>
</reference>
<dbReference type="EMBL" id="KV019049">
    <property type="protein sequence ID" value="KZV16457.1"/>
    <property type="molecule type" value="Genomic_DNA"/>
</dbReference>